<reference evidence="2 3" key="1">
    <citation type="submission" date="2014-03" db="EMBL/GenBank/DDBJ databases">
        <title>Genome sequence of Mycoplasma ovipneumoniae strain 14811.</title>
        <authorList>
            <person name="Sirand-Pugnet P."/>
            <person name="Breton M."/>
            <person name="Dordet-Frisoni E."/>
            <person name="Baranowski E."/>
            <person name="Barre A."/>
            <person name="Couture C."/>
            <person name="Dupuy V."/>
            <person name="Gaurivaud P."/>
            <person name="Jacob D."/>
            <person name="Lemaitre C."/>
            <person name="Manso-Silvan L."/>
            <person name="Nikolski M."/>
            <person name="Nouvel L.-X."/>
            <person name="Poumarat F."/>
            <person name="Tardy F."/>
            <person name="Thebault P."/>
            <person name="Theil S."/>
            <person name="Citti C."/>
            <person name="Thiaucourt F."/>
            <person name="Blanchard A."/>
        </authorList>
    </citation>
    <scope>NUCLEOTIDE SEQUENCE [LARGE SCALE GENOMIC DNA]</scope>
    <source>
        <strain evidence="2 3">14811</strain>
    </source>
</reference>
<dbReference type="STRING" id="1188239.MOVI_1510"/>
<dbReference type="Gene3D" id="3.40.50.880">
    <property type="match status" value="1"/>
</dbReference>
<dbReference type="RefSeq" id="WP_044284009.1">
    <property type="nucleotide sequence ID" value="NZ_JFAD01000011.1"/>
</dbReference>
<dbReference type="InterPro" id="IPR050325">
    <property type="entry name" value="Prot/Nucl_acid_deglycase"/>
</dbReference>
<gene>
    <name evidence="2" type="ORF">MOVI_1510</name>
</gene>
<dbReference type="PANTHER" id="PTHR48094:SF12">
    <property type="entry name" value="PARKINSON DISEASE PROTEIN 7 HOMOLOG"/>
    <property type="match status" value="1"/>
</dbReference>
<dbReference type="PANTHER" id="PTHR48094">
    <property type="entry name" value="PROTEIN/NUCLEIC ACID DEGLYCASE DJ-1-RELATED"/>
    <property type="match status" value="1"/>
</dbReference>
<proteinExistence type="predicted"/>
<organism evidence="2 3">
    <name type="scientific">Mesomycoplasma ovipneumoniae 14811</name>
    <dbReference type="NCBI Taxonomy" id="1188239"/>
    <lineage>
        <taxon>Bacteria</taxon>
        <taxon>Bacillati</taxon>
        <taxon>Mycoplasmatota</taxon>
        <taxon>Mycoplasmoidales</taxon>
        <taxon>Metamycoplasmataceae</taxon>
        <taxon>Mesomycoplasma</taxon>
    </lineage>
</organism>
<sequence length="178" mass="20237">MKKLLVILLDKFQDIEFTTFLSLIKKADVYDKIEFYNPENKIVTGQFGVVQIEAKNHWKSDEFDAIFIPGGVAAQYLRTCEPAIKLIGDFFAQNKDVFAICDAPNAIFERNLAPNYEFSSYPDETNSDIPTRKNDLLTVDRNYISARNASSSAEFAFKVIEKISSKEIAEKIRDGFQA</sequence>
<name>A0A014KWE6_9BACT</name>
<dbReference type="eggNOG" id="COG0693">
    <property type="taxonomic scope" value="Bacteria"/>
</dbReference>
<evidence type="ECO:0000313" key="3">
    <source>
        <dbReference type="Proteomes" id="UP000020977"/>
    </source>
</evidence>
<dbReference type="InterPro" id="IPR002818">
    <property type="entry name" value="DJ-1/PfpI"/>
</dbReference>
<feature type="domain" description="DJ-1/PfpI" evidence="1">
    <location>
        <begin position="2"/>
        <end position="161"/>
    </location>
</feature>
<dbReference type="AlphaFoldDB" id="A0A014KWE6"/>
<protein>
    <recommendedName>
        <fullName evidence="1">DJ-1/PfpI domain-containing protein</fullName>
    </recommendedName>
</protein>
<accession>A0A014KWE6</accession>
<evidence type="ECO:0000313" key="2">
    <source>
        <dbReference type="EMBL" id="EXU61326.1"/>
    </source>
</evidence>
<dbReference type="CDD" id="cd03135">
    <property type="entry name" value="GATase1_DJ-1"/>
    <property type="match status" value="1"/>
</dbReference>
<evidence type="ECO:0000259" key="1">
    <source>
        <dbReference type="Pfam" id="PF01965"/>
    </source>
</evidence>
<dbReference type="Proteomes" id="UP000020977">
    <property type="component" value="Unassembled WGS sequence"/>
</dbReference>
<comment type="caution">
    <text evidence="2">The sequence shown here is derived from an EMBL/GenBank/DDBJ whole genome shotgun (WGS) entry which is preliminary data.</text>
</comment>
<dbReference type="GO" id="GO:0005737">
    <property type="term" value="C:cytoplasm"/>
    <property type="evidence" value="ECO:0007669"/>
    <property type="project" value="TreeGrafter"/>
</dbReference>
<dbReference type="Pfam" id="PF01965">
    <property type="entry name" value="DJ-1_PfpI"/>
    <property type="match status" value="1"/>
</dbReference>
<dbReference type="SUPFAM" id="SSF52317">
    <property type="entry name" value="Class I glutamine amidotransferase-like"/>
    <property type="match status" value="1"/>
</dbReference>
<dbReference type="EMBL" id="JFAD01000011">
    <property type="protein sequence ID" value="EXU61326.1"/>
    <property type="molecule type" value="Genomic_DNA"/>
</dbReference>
<dbReference type="InterPro" id="IPR029062">
    <property type="entry name" value="Class_I_gatase-like"/>
</dbReference>